<feature type="region of interest" description="Disordered" evidence="1">
    <location>
        <begin position="27"/>
        <end position="94"/>
    </location>
</feature>
<protein>
    <recommendedName>
        <fullName evidence="5">Lipoprotein</fullName>
    </recommendedName>
</protein>
<keyword evidence="4" id="KW-1185">Reference proteome</keyword>
<gene>
    <name evidence="3" type="ORF">KZJ38_28125</name>
</gene>
<feature type="compositionally biased region" description="Polar residues" evidence="1">
    <location>
        <begin position="33"/>
        <end position="52"/>
    </location>
</feature>
<dbReference type="EMBL" id="CP080096">
    <property type="protein sequence ID" value="QYD73493.1"/>
    <property type="molecule type" value="Genomic_DNA"/>
</dbReference>
<dbReference type="RefSeq" id="WP_219803303.1">
    <property type="nucleotide sequence ID" value="NZ_CP080096.1"/>
</dbReference>
<evidence type="ECO:0000256" key="1">
    <source>
        <dbReference type="SAM" id="MobiDB-lite"/>
    </source>
</evidence>
<proteinExistence type="predicted"/>
<reference evidence="3 4" key="1">
    <citation type="submission" date="2021-07" db="EMBL/GenBank/DDBJ databases">
        <title>Paraburkholderia edwinii protects Aspergillus sp. from phenazines by acting as a toxin sponge.</title>
        <authorList>
            <person name="Dahlstrom K.M."/>
            <person name="Newman D.K."/>
        </authorList>
    </citation>
    <scope>NUCLEOTIDE SEQUENCE [LARGE SCALE GENOMIC DNA]</scope>
    <source>
        <strain evidence="3 4">Pe01</strain>
    </source>
</reference>
<feature type="signal peptide" evidence="2">
    <location>
        <begin position="1"/>
        <end position="20"/>
    </location>
</feature>
<feature type="compositionally biased region" description="Low complexity" evidence="1">
    <location>
        <begin position="79"/>
        <end position="94"/>
    </location>
</feature>
<evidence type="ECO:0000256" key="2">
    <source>
        <dbReference type="SAM" id="SignalP"/>
    </source>
</evidence>
<sequence>MKRFISVAFSAAALVFGVAACNKADQKAGENLSAGSSGVMSNSAGPSGTPGQSAAADATSNSAATAGQGSETQQAPVKSTPSATASEPASGAHQ</sequence>
<evidence type="ECO:0000313" key="4">
    <source>
        <dbReference type="Proteomes" id="UP000826462"/>
    </source>
</evidence>
<dbReference type="Proteomes" id="UP000826462">
    <property type="component" value="Chromosome 2"/>
</dbReference>
<accession>A0ABX8V347</accession>
<evidence type="ECO:0000313" key="3">
    <source>
        <dbReference type="EMBL" id="QYD73493.1"/>
    </source>
</evidence>
<evidence type="ECO:0008006" key="5">
    <source>
        <dbReference type="Google" id="ProtNLM"/>
    </source>
</evidence>
<feature type="chain" id="PRO_5045541489" description="Lipoprotein" evidence="2">
    <location>
        <begin position="21"/>
        <end position="94"/>
    </location>
</feature>
<keyword evidence="2" id="KW-0732">Signal</keyword>
<dbReference type="PROSITE" id="PS51257">
    <property type="entry name" value="PROKAR_LIPOPROTEIN"/>
    <property type="match status" value="1"/>
</dbReference>
<feature type="compositionally biased region" description="Polar residues" evidence="1">
    <location>
        <begin position="67"/>
        <end position="77"/>
    </location>
</feature>
<feature type="compositionally biased region" description="Low complexity" evidence="1">
    <location>
        <begin position="53"/>
        <end position="66"/>
    </location>
</feature>
<organism evidence="3 4">
    <name type="scientific">Paraburkholderia edwinii</name>
    <dbReference type="NCBI Taxonomy" id="2861782"/>
    <lineage>
        <taxon>Bacteria</taxon>
        <taxon>Pseudomonadati</taxon>
        <taxon>Pseudomonadota</taxon>
        <taxon>Betaproteobacteria</taxon>
        <taxon>Burkholderiales</taxon>
        <taxon>Burkholderiaceae</taxon>
        <taxon>Paraburkholderia</taxon>
    </lineage>
</organism>
<name>A0ABX8V347_9BURK</name>